<evidence type="ECO:0000313" key="1">
    <source>
        <dbReference type="EMBL" id="GAG77582.1"/>
    </source>
</evidence>
<accession>X1B8F9</accession>
<dbReference type="EMBL" id="BART01018749">
    <property type="protein sequence ID" value="GAG77582.1"/>
    <property type="molecule type" value="Genomic_DNA"/>
</dbReference>
<reference evidence="1" key="1">
    <citation type="journal article" date="2014" name="Front. Microbiol.">
        <title>High frequency of phylogenetically diverse reductive dehalogenase-homologous genes in deep subseafloor sedimentary metagenomes.</title>
        <authorList>
            <person name="Kawai M."/>
            <person name="Futagami T."/>
            <person name="Toyoda A."/>
            <person name="Takaki Y."/>
            <person name="Nishi S."/>
            <person name="Hori S."/>
            <person name="Arai W."/>
            <person name="Tsubouchi T."/>
            <person name="Morono Y."/>
            <person name="Uchiyama I."/>
            <person name="Ito T."/>
            <person name="Fujiyama A."/>
            <person name="Inagaki F."/>
            <person name="Takami H."/>
        </authorList>
    </citation>
    <scope>NUCLEOTIDE SEQUENCE</scope>
    <source>
        <strain evidence="1">Expedition CK06-06</strain>
    </source>
</reference>
<organism evidence="1">
    <name type="scientific">marine sediment metagenome</name>
    <dbReference type="NCBI Taxonomy" id="412755"/>
    <lineage>
        <taxon>unclassified sequences</taxon>
        <taxon>metagenomes</taxon>
        <taxon>ecological metagenomes</taxon>
    </lineage>
</organism>
<sequence>MEKEKKCRNCAYRGEVPGSAHINCEFNWGKSKLKPPKVNSCGVDRGWYRFPFDFDPVWQIEKCSAFSTTLK</sequence>
<protein>
    <submittedName>
        <fullName evidence="1">Uncharacterized protein</fullName>
    </submittedName>
</protein>
<name>X1B8F9_9ZZZZ</name>
<dbReference type="AlphaFoldDB" id="X1B8F9"/>
<comment type="caution">
    <text evidence="1">The sequence shown here is derived from an EMBL/GenBank/DDBJ whole genome shotgun (WGS) entry which is preliminary data.</text>
</comment>
<proteinExistence type="predicted"/>
<gene>
    <name evidence="1" type="ORF">S01H4_35296</name>
</gene>